<dbReference type="EMBL" id="CAMAPF010000073">
    <property type="protein sequence ID" value="CAH9092315.1"/>
    <property type="molecule type" value="Genomic_DNA"/>
</dbReference>
<reference evidence="2" key="1">
    <citation type="submission" date="2022-07" db="EMBL/GenBank/DDBJ databases">
        <authorList>
            <person name="Macas J."/>
            <person name="Novak P."/>
            <person name="Neumann P."/>
        </authorList>
    </citation>
    <scope>NUCLEOTIDE SEQUENCE</scope>
</reference>
<keyword evidence="1" id="KW-1133">Transmembrane helix</keyword>
<feature type="transmembrane region" description="Helical" evidence="1">
    <location>
        <begin position="18"/>
        <end position="39"/>
    </location>
</feature>
<feature type="transmembrane region" description="Helical" evidence="1">
    <location>
        <begin position="115"/>
        <end position="136"/>
    </location>
</feature>
<feature type="transmembrane region" description="Helical" evidence="1">
    <location>
        <begin position="228"/>
        <end position="249"/>
    </location>
</feature>
<evidence type="ECO:0000313" key="2">
    <source>
        <dbReference type="EMBL" id="CAH9092315.1"/>
    </source>
</evidence>
<dbReference type="EMBL" id="CAMAPF010000930">
    <property type="protein sequence ID" value="CAH9123173.1"/>
    <property type="molecule type" value="Genomic_DNA"/>
</dbReference>
<dbReference type="GO" id="GO:0016020">
    <property type="term" value="C:membrane"/>
    <property type="evidence" value="ECO:0007669"/>
    <property type="project" value="TreeGrafter"/>
</dbReference>
<evidence type="ECO:0000256" key="1">
    <source>
        <dbReference type="SAM" id="Phobius"/>
    </source>
</evidence>
<dbReference type="AlphaFoldDB" id="A0AAV0D537"/>
<evidence type="ECO:0000313" key="3">
    <source>
        <dbReference type="EMBL" id="CAH9123173.1"/>
    </source>
</evidence>
<name>A0AAV0D537_9ASTE</name>
<gene>
    <name evidence="2" type="ORF">CEPIT_LOCUS12053</name>
    <name evidence="3" type="ORF">CEPIT_LOCUS25005</name>
</gene>
<evidence type="ECO:0008006" key="5">
    <source>
        <dbReference type="Google" id="ProtNLM"/>
    </source>
</evidence>
<protein>
    <recommendedName>
        <fullName evidence="5">Transmembrane protein</fullName>
    </recommendedName>
</protein>
<accession>A0AAV0D537</accession>
<dbReference type="PANTHER" id="PTHR12242">
    <property type="entry name" value="OS02G0130600 PROTEIN-RELATED"/>
    <property type="match status" value="1"/>
</dbReference>
<feature type="transmembrane region" description="Helical" evidence="1">
    <location>
        <begin position="261"/>
        <end position="286"/>
    </location>
</feature>
<evidence type="ECO:0000313" key="4">
    <source>
        <dbReference type="Proteomes" id="UP001152523"/>
    </source>
</evidence>
<comment type="caution">
    <text evidence="2">The sequence shown here is derived from an EMBL/GenBank/DDBJ whole genome shotgun (WGS) entry which is preliminary data.</text>
</comment>
<keyword evidence="4" id="KW-1185">Reference proteome</keyword>
<feature type="transmembrane region" description="Helical" evidence="1">
    <location>
        <begin position="298"/>
        <end position="318"/>
    </location>
</feature>
<dbReference type="PANTHER" id="PTHR12242:SF29">
    <property type="entry name" value="TRANSMEMBRANE PROTEIN"/>
    <property type="match status" value="1"/>
</dbReference>
<feature type="transmembrane region" description="Helical" evidence="1">
    <location>
        <begin position="190"/>
        <end position="216"/>
    </location>
</feature>
<feature type="transmembrane region" description="Helical" evidence="1">
    <location>
        <begin position="80"/>
        <end position="103"/>
    </location>
</feature>
<sequence>MHHLLAGDPSAQSYWLNWKAFLCETWVLSSIVISLVLIWKYECLDRDNSGSDGGVKWRDKSWHYWFDESWRPCIKELHPVLLMVFRLVAFVLLLAAITADVIVHGFDLFLYYTQWTFMLVTIYFLFGSLLSIYGCYRCYNPTNNFNDCILMDEENNLQMALSHTQYPQGVNTGDNLVLQRKLFVPKSMGLFGYVFQILFQITAGSVMLTDCLYWTVIFPFLSIKDYDLSFLTVVAHSLNAILLLGDITMNSLQAPWFRISYFLLWTSVYVIFQWIVHACVSTWWPYPFLDMSLAIAPLWYLVVALMHIPCYGIVVLLIKLKRIVLFKWFPESCCFL</sequence>
<dbReference type="Proteomes" id="UP001152523">
    <property type="component" value="Unassembled WGS sequence"/>
</dbReference>
<keyword evidence="1" id="KW-0472">Membrane</keyword>
<keyword evidence="1" id="KW-0812">Transmembrane</keyword>
<organism evidence="2 4">
    <name type="scientific">Cuscuta epithymum</name>
    <dbReference type="NCBI Taxonomy" id="186058"/>
    <lineage>
        <taxon>Eukaryota</taxon>
        <taxon>Viridiplantae</taxon>
        <taxon>Streptophyta</taxon>
        <taxon>Embryophyta</taxon>
        <taxon>Tracheophyta</taxon>
        <taxon>Spermatophyta</taxon>
        <taxon>Magnoliopsida</taxon>
        <taxon>eudicotyledons</taxon>
        <taxon>Gunneridae</taxon>
        <taxon>Pentapetalae</taxon>
        <taxon>asterids</taxon>
        <taxon>lamiids</taxon>
        <taxon>Solanales</taxon>
        <taxon>Convolvulaceae</taxon>
        <taxon>Cuscuteae</taxon>
        <taxon>Cuscuta</taxon>
        <taxon>Cuscuta subgen. Cuscuta</taxon>
    </lineage>
</organism>
<proteinExistence type="predicted"/>